<keyword evidence="1" id="KW-0433">Leucine-rich repeat</keyword>
<dbReference type="Proteomes" id="UP000325577">
    <property type="component" value="Linkage Group LG16"/>
</dbReference>
<evidence type="ECO:0000256" key="1">
    <source>
        <dbReference type="ARBA" id="ARBA00022614"/>
    </source>
</evidence>
<dbReference type="AlphaFoldDB" id="A0A5J5B263"/>
<dbReference type="Gene3D" id="3.80.10.10">
    <property type="entry name" value="Ribonuclease Inhibitor"/>
    <property type="match status" value="2"/>
</dbReference>
<accession>A0A5J5B263</accession>
<dbReference type="InterPro" id="IPR044974">
    <property type="entry name" value="Disease_R_plants"/>
</dbReference>
<proteinExistence type="predicted"/>
<dbReference type="EMBL" id="CM018039">
    <property type="protein sequence ID" value="KAA8536640.1"/>
    <property type="molecule type" value="Genomic_DNA"/>
</dbReference>
<evidence type="ECO:0000313" key="5">
    <source>
        <dbReference type="EMBL" id="KAA8536640.1"/>
    </source>
</evidence>
<dbReference type="SUPFAM" id="SSF52058">
    <property type="entry name" value="L domain-like"/>
    <property type="match status" value="1"/>
</dbReference>
<sequence length="664" mass="75754">MHRLLQDMGREIVRQESPKELGKRTRLLHHKDSSSVLSEKTGTETIEGLVLNAHMLKIGESLLHPEVTTVRNSYEAVFEMDAFARMHNLRLLQLSHVRLEGCYKDFPKRLRWLCWRGFPSESIPSNFPLGSLVALDMRYSKLKQLWQGTKPLGLLKILNLSHSHSLARTPDFLILPNLERLILKDCTSLIQVHESIGYLDRLVFLNLKDCKSLKTLPRNIGMLKFLETLVISGCSNLDGPLELQNMEYLRVLNADGIAINRLLSTTEEVKPWRAFFWPWVSKPTRSPEISWASLPCFLVSLSLEDCNLPDDAFPRNLNNLSSLKNLNLSRNPICMLPDCIKGFDRLESLNLDRCTKLQSLVGLPDVTYLDLHHCTSLEKVSFRSFPYFLGVLGCTQLTKVVEFQHSFKLEPIGKVDTKMIDTLGWFNLESMGNDEVNFFHGLSSSIFKCPIQGLYDDGIFSTFVPGGEVPTGWCSNKSTGSSICFIVPSFPNLKIRGLNVCCVYALSSKPDIWRRVLSSRLSNKSKDLKWIYGPNSFGIPEDGKDMIWLSHWKFGNKLEGGDEVNVSIVVDVCFQVKQCGIKLVYEQEQIMGTQDNDPCSSWPYGFGVDSFIYNKHREINLYNGRPSQDTCRGLRDFWTCHKISRKESVEATVNRQRKKHKKMT</sequence>
<dbReference type="Pfam" id="PF07725">
    <property type="entry name" value="LRR_3"/>
    <property type="match status" value="1"/>
</dbReference>
<dbReference type="Pfam" id="PF23286">
    <property type="entry name" value="LRR_13"/>
    <property type="match status" value="1"/>
</dbReference>
<keyword evidence="6" id="KW-1185">Reference proteome</keyword>
<dbReference type="GO" id="GO:0006952">
    <property type="term" value="P:defense response"/>
    <property type="evidence" value="ECO:0007669"/>
    <property type="project" value="InterPro"/>
</dbReference>
<feature type="domain" description="Disease resistance protein RPS4B/Roq1-like leucine-rich repeats" evidence="4">
    <location>
        <begin position="298"/>
        <end position="381"/>
    </location>
</feature>
<organism evidence="5 6">
    <name type="scientific">Nyssa sinensis</name>
    <dbReference type="NCBI Taxonomy" id="561372"/>
    <lineage>
        <taxon>Eukaryota</taxon>
        <taxon>Viridiplantae</taxon>
        <taxon>Streptophyta</taxon>
        <taxon>Embryophyta</taxon>
        <taxon>Tracheophyta</taxon>
        <taxon>Spermatophyta</taxon>
        <taxon>Magnoliopsida</taxon>
        <taxon>eudicotyledons</taxon>
        <taxon>Gunneridae</taxon>
        <taxon>Pentapetalae</taxon>
        <taxon>asterids</taxon>
        <taxon>Cornales</taxon>
        <taxon>Nyssaceae</taxon>
        <taxon>Nyssa</taxon>
    </lineage>
</organism>
<gene>
    <name evidence="5" type="ORF">F0562_029118</name>
</gene>
<dbReference type="PANTHER" id="PTHR11017">
    <property type="entry name" value="LEUCINE-RICH REPEAT-CONTAINING PROTEIN"/>
    <property type="match status" value="1"/>
</dbReference>
<protein>
    <recommendedName>
        <fullName evidence="4">Disease resistance protein RPS4B/Roq1-like leucine-rich repeats domain-containing protein</fullName>
    </recommendedName>
</protein>
<reference evidence="5 6" key="1">
    <citation type="submission" date="2019-09" db="EMBL/GenBank/DDBJ databases">
        <title>A chromosome-level genome assembly of the Chinese tupelo Nyssa sinensis.</title>
        <authorList>
            <person name="Yang X."/>
            <person name="Kang M."/>
            <person name="Yang Y."/>
            <person name="Xiong H."/>
            <person name="Wang M."/>
            <person name="Zhang Z."/>
            <person name="Wang Z."/>
            <person name="Wu H."/>
            <person name="Ma T."/>
            <person name="Liu J."/>
            <person name="Xi Z."/>
        </authorList>
    </citation>
    <scope>NUCLEOTIDE SEQUENCE [LARGE SCALE GENOMIC DNA]</scope>
    <source>
        <strain evidence="5">J267</strain>
        <tissue evidence="5">Leaf</tissue>
    </source>
</reference>
<dbReference type="OrthoDB" id="1733683at2759"/>
<dbReference type="PANTHER" id="PTHR11017:SF271">
    <property type="entry name" value="DISEASE RESISTANCE PROTEIN (TIR-NBS-LRR CLASS) FAMILY"/>
    <property type="match status" value="1"/>
</dbReference>
<evidence type="ECO:0000313" key="6">
    <source>
        <dbReference type="Proteomes" id="UP000325577"/>
    </source>
</evidence>
<evidence type="ECO:0000256" key="2">
    <source>
        <dbReference type="ARBA" id="ARBA00022737"/>
    </source>
</evidence>
<dbReference type="InterPro" id="IPR032675">
    <property type="entry name" value="LRR_dom_sf"/>
</dbReference>
<keyword evidence="2" id="KW-0677">Repeat</keyword>
<evidence type="ECO:0000259" key="4">
    <source>
        <dbReference type="Pfam" id="PF23286"/>
    </source>
</evidence>
<dbReference type="InterPro" id="IPR011713">
    <property type="entry name" value="Leu-rich_rpt_3"/>
</dbReference>
<keyword evidence="3" id="KW-0611">Plant defense</keyword>
<dbReference type="InterPro" id="IPR058546">
    <property type="entry name" value="RPS4B/Roq1-like_LRR"/>
</dbReference>
<name>A0A5J5B263_9ASTE</name>
<evidence type="ECO:0000256" key="3">
    <source>
        <dbReference type="ARBA" id="ARBA00022821"/>
    </source>
</evidence>